<sequence length="123" mass="13174">MIDKIFGILFQLLSTPVFAKLGTGTPTIPNPLPPTGTVTNSDNPPQLPELVGSIDKLFDMILPIGALIAVAMIIYGGYMWIISGGDPGRKQMAQGTLTWSVIGLVFLFLIKAILTLITEFVVS</sequence>
<comment type="caution">
    <text evidence="3">The sequence shown here is derived from an EMBL/GenBank/DDBJ whole genome shotgun (WGS) entry which is preliminary data.</text>
</comment>
<protein>
    <submittedName>
        <fullName evidence="3">Uncharacterized protein</fullName>
    </submittedName>
</protein>
<keyword evidence="1" id="KW-0472">Membrane</keyword>
<evidence type="ECO:0000313" key="3">
    <source>
        <dbReference type="EMBL" id="KKP43915.1"/>
    </source>
</evidence>
<evidence type="ECO:0000256" key="2">
    <source>
        <dbReference type="SAM" id="SignalP"/>
    </source>
</evidence>
<dbReference type="InterPro" id="IPR043993">
    <property type="entry name" value="T4SS_pilin"/>
</dbReference>
<evidence type="ECO:0000256" key="1">
    <source>
        <dbReference type="SAM" id="Phobius"/>
    </source>
</evidence>
<dbReference type="EMBL" id="LBOV01000009">
    <property type="protein sequence ID" value="KKP43915.1"/>
    <property type="molecule type" value="Genomic_DNA"/>
</dbReference>
<keyword evidence="2" id="KW-0732">Signal</keyword>
<reference evidence="3 4" key="1">
    <citation type="journal article" date="2015" name="Nature">
        <title>rRNA introns, odd ribosomes, and small enigmatic genomes across a large radiation of phyla.</title>
        <authorList>
            <person name="Brown C.T."/>
            <person name="Hug L.A."/>
            <person name="Thomas B.C."/>
            <person name="Sharon I."/>
            <person name="Castelle C.J."/>
            <person name="Singh A."/>
            <person name="Wilkins M.J."/>
            <person name="Williams K.H."/>
            <person name="Banfield J.F."/>
        </authorList>
    </citation>
    <scope>NUCLEOTIDE SEQUENCE [LARGE SCALE GENOMIC DNA]</scope>
</reference>
<feature type="signal peptide" evidence="2">
    <location>
        <begin position="1"/>
        <end position="19"/>
    </location>
</feature>
<proteinExistence type="predicted"/>
<feature type="transmembrane region" description="Helical" evidence="1">
    <location>
        <begin position="60"/>
        <end position="81"/>
    </location>
</feature>
<name>A0A0G0BYG2_9BACT</name>
<dbReference type="AlphaFoldDB" id="A0A0G0BYG2"/>
<feature type="transmembrane region" description="Helical" evidence="1">
    <location>
        <begin position="101"/>
        <end position="122"/>
    </location>
</feature>
<keyword evidence="1" id="KW-1133">Transmembrane helix</keyword>
<evidence type="ECO:0000313" key="4">
    <source>
        <dbReference type="Proteomes" id="UP000034302"/>
    </source>
</evidence>
<dbReference type="Proteomes" id="UP000034302">
    <property type="component" value="Unassembled WGS sequence"/>
</dbReference>
<feature type="chain" id="PRO_5002531551" evidence="2">
    <location>
        <begin position="20"/>
        <end position="123"/>
    </location>
</feature>
<dbReference type="Pfam" id="PF18895">
    <property type="entry name" value="T4SS_pilin"/>
    <property type="match status" value="1"/>
</dbReference>
<keyword evidence="1" id="KW-0812">Transmembrane</keyword>
<accession>A0A0G0BYG2</accession>
<gene>
    <name evidence="3" type="ORF">UR34_C0009G0016</name>
</gene>
<organism evidence="3 4">
    <name type="scientific">candidate division WS6 bacterium GW2011_GWC1_33_20</name>
    <dbReference type="NCBI Taxonomy" id="1619089"/>
    <lineage>
        <taxon>Bacteria</taxon>
        <taxon>Candidatus Dojkabacteria</taxon>
    </lineage>
</organism>